<reference evidence="3 4" key="1">
    <citation type="submission" date="2019-08" db="EMBL/GenBank/DDBJ databases">
        <title>Deep-cultivation of Planctomycetes and their phenomic and genomic characterization uncovers novel biology.</title>
        <authorList>
            <person name="Wiegand S."/>
            <person name="Jogler M."/>
            <person name="Boedeker C."/>
            <person name="Pinto D."/>
            <person name="Vollmers J."/>
            <person name="Rivas-Marin E."/>
            <person name="Kohn T."/>
            <person name="Peeters S.H."/>
            <person name="Heuer A."/>
            <person name="Rast P."/>
            <person name="Oberbeckmann S."/>
            <person name="Bunk B."/>
            <person name="Jeske O."/>
            <person name="Meyerdierks A."/>
            <person name="Storesund J.E."/>
            <person name="Kallscheuer N."/>
            <person name="Luecker S."/>
            <person name="Lage O.M."/>
            <person name="Pohl T."/>
            <person name="Merkel B.J."/>
            <person name="Hornburger P."/>
            <person name="Mueller R.-W."/>
            <person name="Bruemmer F."/>
            <person name="Labrenz M."/>
            <person name="Spormann A.M."/>
            <person name="Op den Camp H."/>
            <person name="Overmann J."/>
            <person name="Amann R."/>
            <person name="Jetten M.S.M."/>
            <person name="Mascher T."/>
            <person name="Medema M.H."/>
            <person name="Devos D.P."/>
            <person name="Kaster A.-K."/>
            <person name="Ovreas L."/>
            <person name="Rohde M."/>
            <person name="Galperin M.Y."/>
            <person name="Jogler C."/>
        </authorList>
    </citation>
    <scope>NUCLEOTIDE SEQUENCE [LARGE SCALE GENOMIC DNA]</scope>
    <source>
        <strain evidence="3 4">OJF2</strain>
    </source>
</reference>
<dbReference type="AlphaFoldDB" id="A0A5B9W7P9"/>
<dbReference type="InterPro" id="IPR011990">
    <property type="entry name" value="TPR-like_helical_dom_sf"/>
</dbReference>
<accession>A0A5B9W7P9</accession>
<dbReference type="EMBL" id="CP042997">
    <property type="protein sequence ID" value="QEH36706.1"/>
    <property type="molecule type" value="Genomic_DNA"/>
</dbReference>
<dbReference type="Proteomes" id="UP000324233">
    <property type="component" value="Chromosome"/>
</dbReference>
<dbReference type="Pfam" id="PF14559">
    <property type="entry name" value="TPR_19"/>
    <property type="match status" value="1"/>
</dbReference>
<keyword evidence="2" id="KW-0812">Transmembrane</keyword>
<keyword evidence="2" id="KW-1133">Transmembrane helix</keyword>
<dbReference type="InterPro" id="IPR036514">
    <property type="entry name" value="SGNH_hydro_sf"/>
</dbReference>
<proteinExistence type="predicted"/>
<organism evidence="3 4">
    <name type="scientific">Aquisphaera giovannonii</name>
    <dbReference type="NCBI Taxonomy" id="406548"/>
    <lineage>
        <taxon>Bacteria</taxon>
        <taxon>Pseudomonadati</taxon>
        <taxon>Planctomycetota</taxon>
        <taxon>Planctomycetia</taxon>
        <taxon>Isosphaerales</taxon>
        <taxon>Isosphaeraceae</taxon>
        <taxon>Aquisphaera</taxon>
    </lineage>
</organism>
<evidence type="ECO:0000256" key="1">
    <source>
        <dbReference type="SAM" id="MobiDB-lite"/>
    </source>
</evidence>
<evidence type="ECO:0000313" key="3">
    <source>
        <dbReference type="EMBL" id="QEH36706.1"/>
    </source>
</evidence>
<dbReference type="OrthoDB" id="228932at2"/>
<dbReference type="Gene3D" id="3.40.50.1110">
    <property type="entry name" value="SGNH hydrolase"/>
    <property type="match status" value="1"/>
</dbReference>
<evidence type="ECO:0008006" key="5">
    <source>
        <dbReference type="Google" id="ProtNLM"/>
    </source>
</evidence>
<feature type="transmembrane region" description="Helical" evidence="2">
    <location>
        <begin position="92"/>
        <end position="119"/>
    </location>
</feature>
<dbReference type="RefSeq" id="WP_148596366.1">
    <property type="nucleotide sequence ID" value="NZ_CP042997.1"/>
</dbReference>
<keyword evidence="2" id="KW-0472">Membrane</keyword>
<dbReference type="KEGG" id="agv:OJF2_52910"/>
<dbReference type="Gene3D" id="1.25.40.10">
    <property type="entry name" value="Tetratricopeptide repeat domain"/>
    <property type="match status" value="1"/>
</dbReference>
<gene>
    <name evidence="3" type="ORF">OJF2_52910</name>
</gene>
<feature type="transmembrane region" description="Helical" evidence="2">
    <location>
        <begin position="58"/>
        <end position="80"/>
    </location>
</feature>
<name>A0A5B9W7P9_9BACT</name>
<sequence>MAWPGSSRIRWRSVLTWAALAGGILVVAAGLASLGAWLPLIPRPQARRLTELLLRSVLVGYFSAAVLLPTVLVLAASRILRRRRRGLSSPLAARLALASASGLAAIAGCELLAAGWSAWAHRMPRLPTTFPRASRPGELSLVVIGGSTALGYPYDPKVSIGRIVANAVEDALPGTTVELDMRAKLGANLEDMHKGLTSLARRPDAILISCGHNEYLSRFATSRDAGFAEAPAAGPLRWLYGASLRSPFCRWVYEAVRLLQVGGPPPLVNRHQPIDPPMFTPSEHRRIVEEFRRRLEALVDYCECIGAVPILMIPPGNESGFEPNRSVLPDDVTPAERERLAGRLLDAREIEDENPDRAVAAYRGLLEDAPDFAEAHFRLARLLERARNHDEARGHYIRARDLDGFPVRCQTELARVYREVAARHSLGLIDGPECLRPLSAHGILDDTLFHDAHHYTLRTQVALAAAVFDALAARGAFGLSRDAPPSPRDDDAVRRWARRLGVDDPLWATVCARTGTYYMHLASARFDPAERERKRDRFFGAAGALKSGSAGAETLGLPGVGTASAGPFAWDWWRAGDRPAGRSTGGDPASPGPPAAARPERSGRSGSDPAPGDLPPAR</sequence>
<feature type="transmembrane region" description="Helical" evidence="2">
    <location>
        <begin position="14"/>
        <end position="38"/>
    </location>
</feature>
<dbReference type="SUPFAM" id="SSF48452">
    <property type="entry name" value="TPR-like"/>
    <property type="match status" value="1"/>
</dbReference>
<dbReference type="GO" id="GO:0016788">
    <property type="term" value="F:hydrolase activity, acting on ester bonds"/>
    <property type="evidence" value="ECO:0007669"/>
    <property type="project" value="UniProtKB-ARBA"/>
</dbReference>
<feature type="region of interest" description="Disordered" evidence="1">
    <location>
        <begin position="571"/>
        <end position="618"/>
    </location>
</feature>
<keyword evidence="4" id="KW-1185">Reference proteome</keyword>
<dbReference type="SUPFAM" id="SSF52266">
    <property type="entry name" value="SGNH hydrolase"/>
    <property type="match status" value="1"/>
</dbReference>
<evidence type="ECO:0000313" key="4">
    <source>
        <dbReference type="Proteomes" id="UP000324233"/>
    </source>
</evidence>
<protein>
    <recommendedName>
        <fullName evidence="5">Tetratricopeptide repeat protein</fullName>
    </recommendedName>
</protein>
<evidence type="ECO:0000256" key="2">
    <source>
        <dbReference type="SAM" id="Phobius"/>
    </source>
</evidence>